<dbReference type="InterPro" id="IPR050491">
    <property type="entry name" value="AmpC-like"/>
</dbReference>
<sequence>MAALLCAASVAGAVLAPSATAFGGGHGSTVSRTSVHHTAPAHPWAAERAARKAVRQLTRAGLPGAIALVRDHGRTATAAAGYADVAARRPMAGYDHLRIGSNTKVFTATVVLQLAAEHRLSLDDTVQHLLPGVIHGGARITVRQLLNHTSGLPAFEQDPASMAPYLRGDAGYYWSPRRLVALADSHARLFAPGTKFSYSNTNYFLLGLIIEKVTHRSYEQELNRRIITPLGLHDTRLPLRTLKIQNPAVHGYMLGRPGHAPRDITFGISPSTTWAAGALTSTVSDLARFDKALLTGRLLPKAQLAEMTKTGPFTVDPADRTKGYGLGLEKLTLCGVTMWGHTGSVLGTQTNAFTSADGTRQLVLATNADPDTWSADQISAWLTASRTTLCVP</sequence>
<feature type="chain" id="PRO_5045316546" evidence="1">
    <location>
        <begin position="22"/>
        <end position="392"/>
    </location>
</feature>
<dbReference type="Gene3D" id="3.40.710.10">
    <property type="entry name" value="DD-peptidase/beta-lactamase superfamily"/>
    <property type="match status" value="1"/>
</dbReference>
<organism evidence="3 4">
    <name type="scientific">Streptomyces siamensis</name>
    <dbReference type="NCBI Taxonomy" id="1274986"/>
    <lineage>
        <taxon>Bacteria</taxon>
        <taxon>Bacillati</taxon>
        <taxon>Actinomycetota</taxon>
        <taxon>Actinomycetes</taxon>
        <taxon>Kitasatosporales</taxon>
        <taxon>Streptomycetaceae</taxon>
        <taxon>Streptomyces</taxon>
    </lineage>
</organism>
<dbReference type="EMBL" id="BAABKB010000033">
    <property type="protein sequence ID" value="GAA5030623.1"/>
    <property type="molecule type" value="Genomic_DNA"/>
</dbReference>
<accession>A0ABP9JJ04</accession>
<dbReference type="GO" id="GO:0016787">
    <property type="term" value="F:hydrolase activity"/>
    <property type="evidence" value="ECO:0007669"/>
    <property type="project" value="UniProtKB-KW"/>
</dbReference>
<dbReference type="InterPro" id="IPR012338">
    <property type="entry name" value="Beta-lactam/transpept-like"/>
</dbReference>
<evidence type="ECO:0000313" key="3">
    <source>
        <dbReference type="EMBL" id="GAA5030623.1"/>
    </source>
</evidence>
<keyword evidence="1" id="KW-0732">Signal</keyword>
<protein>
    <submittedName>
        <fullName evidence="3">Serine hydrolase domain-containing protein</fullName>
    </submittedName>
</protein>
<dbReference type="InterPro" id="IPR001466">
    <property type="entry name" value="Beta-lactam-related"/>
</dbReference>
<proteinExistence type="predicted"/>
<reference evidence="4" key="1">
    <citation type="journal article" date="2019" name="Int. J. Syst. Evol. Microbiol.">
        <title>The Global Catalogue of Microorganisms (GCM) 10K type strain sequencing project: providing services to taxonomists for standard genome sequencing and annotation.</title>
        <authorList>
            <consortium name="The Broad Institute Genomics Platform"/>
            <consortium name="The Broad Institute Genome Sequencing Center for Infectious Disease"/>
            <person name="Wu L."/>
            <person name="Ma J."/>
        </authorList>
    </citation>
    <scope>NUCLEOTIDE SEQUENCE [LARGE SCALE GENOMIC DNA]</scope>
    <source>
        <strain evidence="4">JCM 18409</strain>
    </source>
</reference>
<dbReference type="SUPFAM" id="SSF56601">
    <property type="entry name" value="beta-lactamase/transpeptidase-like"/>
    <property type="match status" value="1"/>
</dbReference>
<name>A0ABP9JJ04_9ACTN</name>
<evidence type="ECO:0000256" key="1">
    <source>
        <dbReference type="SAM" id="SignalP"/>
    </source>
</evidence>
<comment type="caution">
    <text evidence="3">The sequence shown here is derived from an EMBL/GenBank/DDBJ whole genome shotgun (WGS) entry which is preliminary data.</text>
</comment>
<gene>
    <name evidence="3" type="ORF">GCM10023335_71250</name>
</gene>
<dbReference type="PANTHER" id="PTHR46825:SF7">
    <property type="entry name" value="D-ALANYL-D-ALANINE CARBOXYPEPTIDASE"/>
    <property type="match status" value="1"/>
</dbReference>
<keyword evidence="4" id="KW-1185">Reference proteome</keyword>
<dbReference type="Pfam" id="PF00144">
    <property type="entry name" value="Beta-lactamase"/>
    <property type="match status" value="1"/>
</dbReference>
<evidence type="ECO:0000259" key="2">
    <source>
        <dbReference type="Pfam" id="PF00144"/>
    </source>
</evidence>
<feature type="domain" description="Beta-lactamase-related" evidence="2">
    <location>
        <begin position="52"/>
        <end position="374"/>
    </location>
</feature>
<evidence type="ECO:0000313" key="4">
    <source>
        <dbReference type="Proteomes" id="UP001501759"/>
    </source>
</evidence>
<feature type="signal peptide" evidence="1">
    <location>
        <begin position="1"/>
        <end position="21"/>
    </location>
</feature>
<dbReference type="PANTHER" id="PTHR46825">
    <property type="entry name" value="D-ALANYL-D-ALANINE-CARBOXYPEPTIDASE/ENDOPEPTIDASE AMPH"/>
    <property type="match status" value="1"/>
</dbReference>
<dbReference type="Proteomes" id="UP001501759">
    <property type="component" value="Unassembled WGS sequence"/>
</dbReference>
<keyword evidence="3" id="KW-0378">Hydrolase</keyword>